<proteinExistence type="predicted"/>
<evidence type="ECO:0000313" key="2">
    <source>
        <dbReference type="Proteomes" id="UP000018234"/>
    </source>
</evidence>
<sequence>MSEHGNFVRVIKNGHGYKFAHKIAFPKDTKVIFSINNAL</sequence>
<reference evidence="1 2" key="1">
    <citation type="submission" date="2013-08" db="EMBL/GenBank/DDBJ databases">
        <title>Flavobacterium saliperosum type strain genome sequencing.</title>
        <authorList>
            <person name="Lee K."/>
            <person name="Yi H."/>
            <person name="Park S."/>
            <person name="Chun J."/>
        </authorList>
    </citation>
    <scope>NUCLEOTIDE SEQUENCE [LARGE SCALE GENOMIC DNA]</scope>
    <source>
        <strain evidence="1 2">S13</strain>
    </source>
</reference>
<gene>
    <name evidence="1" type="ORF">FSS13T_12070</name>
</gene>
<organism evidence="1 2">
    <name type="scientific">Flavobacterium saliperosum S13</name>
    <dbReference type="NCBI Taxonomy" id="1341155"/>
    <lineage>
        <taxon>Bacteria</taxon>
        <taxon>Pseudomonadati</taxon>
        <taxon>Bacteroidota</taxon>
        <taxon>Flavobacteriia</taxon>
        <taxon>Flavobacteriales</taxon>
        <taxon>Flavobacteriaceae</taxon>
        <taxon>Flavobacterium</taxon>
    </lineage>
</organism>
<dbReference type="Proteomes" id="UP000018234">
    <property type="component" value="Unassembled WGS sequence"/>
</dbReference>
<protein>
    <submittedName>
        <fullName evidence="1">Uncharacterized protein</fullName>
    </submittedName>
</protein>
<keyword evidence="2" id="KW-1185">Reference proteome</keyword>
<evidence type="ECO:0000313" key="1">
    <source>
        <dbReference type="EMBL" id="ESU26056.1"/>
    </source>
</evidence>
<comment type="caution">
    <text evidence="1">The sequence shown here is derived from an EMBL/GenBank/DDBJ whole genome shotgun (WGS) entry which is preliminary data.</text>
</comment>
<name>A0ABN0QH48_9FLAO</name>
<dbReference type="EMBL" id="AVFO01000023">
    <property type="protein sequence ID" value="ESU26056.1"/>
    <property type="molecule type" value="Genomic_DNA"/>
</dbReference>
<accession>A0ABN0QH48</accession>